<feature type="transmembrane region" description="Helical" evidence="6">
    <location>
        <begin position="240"/>
        <end position="266"/>
    </location>
</feature>
<evidence type="ECO:0000313" key="7">
    <source>
        <dbReference type="Proteomes" id="UP000025227"/>
    </source>
</evidence>
<keyword evidence="7" id="KW-1185">Reference proteome</keyword>
<dbReference type="GO" id="GO:0007606">
    <property type="term" value="P:sensory perception of chemical stimulus"/>
    <property type="evidence" value="ECO:0007669"/>
    <property type="project" value="InterPro"/>
</dbReference>
<comment type="subcellular location">
    <subcellularLocation>
        <location evidence="1">Membrane</location>
        <topology evidence="1">Multi-pass membrane protein</topology>
    </subcellularLocation>
</comment>
<evidence type="ECO:0000256" key="5">
    <source>
        <dbReference type="ARBA" id="ARBA00023136"/>
    </source>
</evidence>
<dbReference type="InterPro" id="IPR019408">
    <property type="entry name" value="7TM_GPCR_serpentine_rcpt_Srab"/>
</dbReference>
<proteinExistence type="inferred from homology"/>
<dbReference type="GO" id="GO:0016020">
    <property type="term" value="C:membrane"/>
    <property type="evidence" value="ECO:0007669"/>
    <property type="project" value="InterPro"/>
</dbReference>
<sequence>MSSTTAIQDELTDEYCIEYAVNVATAWYYQFSLAISFTTSFLSTILTLYFFYKCYGYSTFFHINLRMLFFSMCLSCLAYDIFNFVIKTHHFVLSFLYTKPCDLFLSNPLYIAMNLPTVFVLIMSQYIQFAIVIERWTAIIFVGNYESNYRKVGPILFTAAVAVTALILWIIYHGESFDLPHLNGRWMSLRDVVRTNIVLMSQLIVNFIGLVLTVALHYLRPKRRISMSLSTKFQAMENSIVSNYLFMISSCQFTALFFSQAIILYLRIYESENPLVTAYKENADSNKLCPLRVNLVFSHGMLLSAQGQGIECRIETHITMTIILYLRIYESENPLVTAYKENADLFNYYTLALPVLSMLYIRKVKNKRNMDIRNHINIKTIGTDGWANYSAVIEKQWN</sequence>
<dbReference type="OrthoDB" id="5812411at2759"/>
<reference evidence="8" key="1">
    <citation type="submission" date="2020-12" db="UniProtKB">
        <authorList>
            <consortium name="WormBaseParasite"/>
        </authorList>
    </citation>
    <scope>IDENTIFICATION</scope>
    <source>
        <strain evidence="8">MHco3</strain>
    </source>
</reference>
<evidence type="ECO:0000256" key="4">
    <source>
        <dbReference type="ARBA" id="ARBA00022989"/>
    </source>
</evidence>
<comment type="similarity">
    <text evidence="2">Belongs to the nematode receptor-like protein srb family.</text>
</comment>
<protein>
    <submittedName>
        <fullName evidence="8">Serpentine Receptor, class T</fullName>
    </submittedName>
</protein>
<dbReference type="GO" id="GO:0004888">
    <property type="term" value="F:transmembrane signaling receptor activity"/>
    <property type="evidence" value="ECO:0007669"/>
    <property type="project" value="InterPro"/>
</dbReference>
<feature type="transmembrane region" description="Helical" evidence="6">
    <location>
        <begin position="63"/>
        <end position="86"/>
    </location>
</feature>
<feature type="transmembrane region" description="Helical" evidence="6">
    <location>
        <begin position="109"/>
        <end position="133"/>
    </location>
</feature>
<keyword evidence="3 6" id="KW-0812">Transmembrane</keyword>
<feature type="transmembrane region" description="Helical" evidence="6">
    <location>
        <begin position="192"/>
        <end position="219"/>
    </location>
</feature>
<keyword evidence="4 6" id="KW-1133">Transmembrane helix</keyword>
<dbReference type="Proteomes" id="UP000025227">
    <property type="component" value="Unplaced"/>
</dbReference>
<dbReference type="Pfam" id="PF10292">
    <property type="entry name" value="7TM_GPCR_Srab"/>
    <property type="match status" value="1"/>
</dbReference>
<organism evidence="7 8">
    <name type="scientific">Haemonchus contortus</name>
    <name type="common">Barber pole worm</name>
    <dbReference type="NCBI Taxonomy" id="6289"/>
    <lineage>
        <taxon>Eukaryota</taxon>
        <taxon>Metazoa</taxon>
        <taxon>Ecdysozoa</taxon>
        <taxon>Nematoda</taxon>
        <taxon>Chromadorea</taxon>
        <taxon>Rhabditida</taxon>
        <taxon>Rhabditina</taxon>
        <taxon>Rhabditomorpha</taxon>
        <taxon>Strongyloidea</taxon>
        <taxon>Trichostrongylidae</taxon>
        <taxon>Haemonchus</taxon>
    </lineage>
</organism>
<feature type="transmembrane region" description="Helical" evidence="6">
    <location>
        <begin position="345"/>
        <end position="361"/>
    </location>
</feature>
<dbReference type="PANTHER" id="PTHR31216">
    <property type="entry name" value="SERPENTINE RECEPTOR CLASS BETA-1-RELATED-RELATED"/>
    <property type="match status" value="1"/>
</dbReference>
<dbReference type="PANTHER" id="PTHR31216:SF11">
    <property type="entry name" value="SERPENTINE RECEPTOR CLASS BETA-16-RELATED"/>
    <property type="match status" value="1"/>
</dbReference>
<name>A0A7I4YN92_HAECO</name>
<feature type="transmembrane region" description="Helical" evidence="6">
    <location>
        <begin position="154"/>
        <end position="172"/>
    </location>
</feature>
<evidence type="ECO:0000256" key="6">
    <source>
        <dbReference type="SAM" id="Phobius"/>
    </source>
</evidence>
<evidence type="ECO:0000256" key="3">
    <source>
        <dbReference type="ARBA" id="ARBA00022692"/>
    </source>
</evidence>
<evidence type="ECO:0000256" key="2">
    <source>
        <dbReference type="ARBA" id="ARBA00006860"/>
    </source>
</evidence>
<dbReference type="WBParaSite" id="HCON_00124970-00001">
    <property type="protein sequence ID" value="HCON_00124970-00001"/>
    <property type="gene ID" value="HCON_00124970"/>
</dbReference>
<keyword evidence="5 6" id="KW-0472">Membrane</keyword>
<evidence type="ECO:0000313" key="8">
    <source>
        <dbReference type="WBParaSite" id="HCON_00124970-00001"/>
    </source>
</evidence>
<dbReference type="AlphaFoldDB" id="A0A7I4YN92"/>
<accession>A0A7I4YN92</accession>
<evidence type="ECO:0000256" key="1">
    <source>
        <dbReference type="ARBA" id="ARBA00004141"/>
    </source>
</evidence>
<dbReference type="InterPro" id="IPR002184">
    <property type="entry name" value="7TM_GPCR_serpentine_rcpt_Srb"/>
</dbReference>
<feature type="transmembrane region" description="Helical" evidence="6">
    <location>
        <begin position="27"/>
        <end position="51"/>
    </location>
</feature>